<comment type="caution">
    <text evidence="3">The sequence shown here is derived from an EMBL/GenBank/DDBJ whole genome shotgun (WGS) entry which is preliminary data.</text>
</comment>
<proteinExistence type="inferred from homology"/>
<protein>
    <submittedName>
        <fullName evidence="3">Family 2 encapsulin nanocompartment cargo protein polyprenyl transferase</fullName>
    </submittedName>
</protein>
<sequence>MTSIDVVAPPRAVLAWSRAMIDAPLKAAFAALPDETREVVEYHRSDFSTAALALLAADAVGDAIPAIRVATAVELAHQHEQLHADLMTRALSRGHQPSAWVEFGDDRAVSAADALISLAFAQLTRPEVMILNAALLSVVDGYVQEAEMDERDDVDIAEYLGVAAAKHSALTACACELGALAAGAVRSQAVHLREFGDDVGLARKHVDDVLAIWGGAPVSGRPLYDDLAHRRRTLPVVAAINAGTDVYATDAEPRELALRVERAGGRKWCEQQAELLLARALNHLRQAGPRARAAEDLSGLAREITTARCAPARTPAPAVPSQSTAASREDRTPF</sequence>
<evidence type="ECO:0000256" key="2">
    <source>
        <dbReference type="SAM" id="MobiDB-lite"/>
    </source>
</evidence>
<feature type="region of interest" description="Disordered" evidence="2">
    <location>
        <begin position="308"/>
        <end position="334"/>
    </location>
</feature>
<dbReference type="PANTHER" id="PTHR12001">
    <property type="entry name" value="GERANYLGERANYL PYROPHOSPHATE SYNTHASE"/>
    <property type="match status" value="1"/>
</dbReference>
<dbReference type="RefSeq" id="WP_346130190.1">
    <property type="nucleotide sequence ID" value="NZ_BAABBE010000007.1"/>
</dbReference>
<name>A0ABP7AU39_9PSEU</name>
<gene>
    <name evidence="3" type="ORF">GCM10022267_28140</name>
</gene>
<dbReference type="SUPFAM" id="SSF48576">
    <property type="entry name" value="Terpenoid synthases"/>
    <property type="match status" value="1"/>
</dbReference>
<dbReference type="PANTHER" id="PTHR12001:SF86">
    <property type="entry name" value="GERANYLGERANYL DIPHOSPHATE SYNTHASE"/>
    <property type="match status" value="1"/>
</dbReference>
<reference evidence="4" key="1">
    <citation type="journal article" date="2019" name="Int. J. Syst. Evol. Microbiol.">
        <title>The Global Catalogue of Microorganisms (GCM) 10K type strain sequencing project: providing services to taxonomists for standard genome sequencing and annotation.</title>
        <authorList>
            <consortium name="The Broad Institute Genomics Platform"/>
            <consortium name="The Broad Institute Genome Sequencing Center for Infectious Disease"/>
            <person name="Wu L."/>
            <person name="Ma J."/>
        </authorList>
    </citation>
    <scope>NUCLEOTIDE SEQUENCE [LARGE SCALE GENOMIC DNA]</scope>
    <source>
        <strain evidence="4">JCM 17494</strain>
    </source>
</reference>
<dbReference type="Proteomes" id="UP001500711">
    <property type="component" value="Unassembled WGS sequence"/>
</dbReference>
<dbReference type="GO" id="GO:0016740">
    <property type="term" value="F:transferase activity"/>
    <property type="evidence" value="ECO:0007669"/>
    <property type="project" value="UniProtKB-KW"/>
</dbReference>
<dbReference type="Gene3D" id="1.10.600.10">
    <property type="entry name" value="Farnesyl Diphosphate Synthase"/>
    <property type="match status" value="1"/>
</dbReference>
<accession>A0ABP7AU39</accession>
<dbReference type="InterPro" id="IPR000092">
    <property type="entry name" value="Polyprenyl_synt"/>
</dbReference>
<dbReference type="CDD" id="cd00867">
    <property type="entry name" value="Trans_IPPS"/>
    <property type="match status" value="1"/>
</dbReference>
<keyword evidence="4" id="KW-1185">Reference proteome</keyword>
<keyword evidence="1 3" id="KW-0808">Transferase</keyword>
<evidence type="ECO:0000313" key="4">
    <source>
        <dbReference type="Proteomes" id="UP001500711"/>
    </source>
</evidence>
<dbReference type="Pfam" id="PF00348">
    <property type="entry name" value="polyprenyl_synt"/>
    <property type="match status" value="1"/>
</dbReference>
<organism evidence="3 4">
    <name type="scientific">Lentzea roselyniae</name>
    <dbReference type="NCBI Taxonomy" id="531940"/>
    <lineage>
        <taxon>Bacteria</taxon>
        <taxon>Bacillati</taxon>
        <taxon>Actinomycetota</taxon>
        <taxon>Actinomycetes</taxon>
        <taxon>Pseudonocardiales</taxon>
        <taxon>Pseudonocardiaceae</taxon>
        <taxon>Lentzea</taxon>
    </lineage>
</organism>
<comment type="similarity">
    <text evidence="1">Belongs to the FPP/GGPP synthase family.</text>
</comment>
<evidence type="ECO:0000313" key="3">
    <source>
        <dbReference type="EMBL" id="GAA3640070.1"/>
    </source>
</evidence>
<dbReference type="InterPro" id="IPR008949">
    <property type="entry name" value="Isoprenoid_synthase_dom_sf"/>
</dbReference>
<evidence type="ECO:0000256" key="1">
    <source>
        <dbReference type="RuleBase" id="RU004466"/>
    </source>
</evidence>
<dbReference type="EMBL" id="BAABBE010000007">
    <property type="protein sequence ID" value="GAA3640070.1"/>
    <property type="molecule type" value="Genomic_DNA"/>
</dbReference>